<dbReference type="STRING" id="1712654.A7C91_08105"/>
<dbReference type="Proteomes" id="UP000076969">
    <property type="component" value="Chromosome"/>
</dbReference>
<feature type="binding site" evidence="1">
    <location>
        <position position="257"/>
    </location>
    <ligand>
        <name>substrate</name>
    </ligand>
</feature>
<dbReference type="NCBIfam" id="TIGR01379">
    <property type="entry name" value="thiL"/>
    <property type="match status" value="1"/>
</dbReference>
<feature type="binding site" evidence="1">
    <location>
        <position position="40"/>
    </location>
    <ligand>
        <name>Mg(2+)</name>
        <dbReference type="ChEBI" id="CHEBI:18420"/>
        <label>1</label>
    </ligand>
</feature>
<keyword evidence="1" id="KW-0479">Metal-binding</keyword>
<keyword evidence="1" id="KW-0808">Transferase</keyword>
<keyword evidence="1" id="KW-0067">ATP-binding</keyword>
<feature type="binding site" evidence="1">
    <location>
        <position position="305"/>
    </location>
    <ligand>
        <name>substrate</name>
    </ligand>
</feature>
<dbReference type="SUPFAM" id="SSF55326">
    <property type="entry name" value="PurM N-terminal domain-like"/>
    <property type="match status" value="1"/>
</dbReference>
<name>A0A172WI31_9EURY</name>
<comment type="pathway">
    <text evidence="1">Cofactor biosynthesis; thiamine diphosphate biosynthesis; thiamine diphosphate from thiamine phosphate: step 1/1.</text>
</comment>
<dbReference type="GO" id="GO:0009229">
    <property type="term" value="P:thiamine diphosphate biosynthetic process"/>
    <property type="evidence" value="ECO:0007669"/>
    <property type="project" value="UniProtKB-UniRule"/>
</dbReference>
<protein>
    <recommendedName>
        <fullName evidence="1">Thiamine-monophosphate kinase</fullName>
        <shortName evidence="1">TMP kinase</shortName>
        <shortName evidence="1">Thiamine-phosphate kinase</shortName>
        <ecNumber evidence="1">2.7.4.16</ecNumber>
    </recommendedName>
</protein>
<organism evidence="4 5">
    <name type="scientific">Thermococcus piezophilus</name>
    <dbReference type="NCBI Taxonomy" id="1712654"/>
    <lineage>
        <taxon>Archaea</taxon>
        <taxon>Methanobacteriati</taxon>
        <taxon>Methanobacteriota</taxon>
        <taxon>Thermococci</taxon>
        <taxon>Thermococcales</taxon>
        <taxon>Thermococcaceae</taxon>
        <taxon>Thermococcus</taxon>
    </lineage>
</organism>
<evidence type="ECO:0000313" key="5">
    <source>
        <dbReference type="Proteomes" id="UP000076969"/>
    </source>
</evidence>
<dbReference type="InterPro" id="IPR010918">
    <property type="entry name" value="PurM-like_C_dom"/>
</dbReference>
<dbReference type="UniPathway" id="UPA00060">
    <property type="reaction ID" value="UER00142"/>
</dbReference>
<dbReference type="GeneID" id="28496149"/>
<feature type="binding site" evidence="1">
    <location>
        <position position="38"/>
    </location>
    <ligand>
        <name>Mg(2+)</name>
        <dbReference type="ChEBI" id="CHEBI:18420"/>
        <label>4</label>
    </ligand>
</feature>
<dbReference type="GO" id="GO:0009030">
    <property type="term" value="F:thiamine-phosphate kinase activity"/>
    <property type="evidence" value="ECO:0007669"/>
    <property type="project" value="UniProtKB-UniRule"/>
</dbReference>
<dbReference type="GO" id="GO:0005524">
    <property type="term" value="F:ATP binding"/>
    <property type="evidence" value="ECO:0007669"/>
    <property type="project" value="UniProtKB-UniRule"/>
</dbReference>
<keyword evidence="1 4" id="KW-0418">Kinase</keyword>
<evidence type="ECO:0000256" key="1">
    <source>
        <dbReference type="HAMAP-Rule" id="MF_02128"/>
    </source>
</evidence>
<comment type="catalytic activity">
    <reaction evidence="1">
        <text>thiamine phosphate + ATP = thiamine diphosphate + ADP</text>
        <dbReference type="Rhea" id="RHEA:15913"/>
        <dbReference type="ChEBI" id="CHEBI:30616"/>
        <dbReference type="ChEBI" id="CHEBI:37575"/>
        <dbReference type="ChEBI" id="CHEBI:58937"/>
        <dbReference type="ChEBI" id="CHEBI:456216"/>
        <dbReference type="EC" id="2.7.4.16"/>
    </reaction>
</comment>
<dbReference type="OrthoDB" id="45909at2157"/>
<dbReference type="Pfam" id="PF02769">
    <property type="entry name" value="AIRS_C"/>
    <property type="match status" value="1"/>
</dbReference>
<dbReference type="NCBIfam" id="NF004353">
    <property type="entry name" value="PRK05731.2-2"/>
    <property type="match status" value="1"/>
</dbReference>
<evidence type="ECO:0000259" key="3">
    <source>
        <dbReference type="Pfam" id="PF02769"/>
    </source>
</evidence>
<dbReference type="RefSeq" id="WP_068666490.1">
    <property type="nucleotide sequence ID" value="NZ_CP015520.1"/>
</dbReference>
<comment type="similarity">
    <text evidence="1">Belongs to the thiamine-monophosphate kinase family.</text>
</comment>
<evidence type="ECO:0000259" key="2">
    <source>
        <dbReference type="Pfam" id="PF00586"/>
    </source>
</evidence>
<proteinExistence type="inferred from homology"/>
<feature type="domain" description="PurM-like N-terminal" evidence="2">
    <location>
        <begin position="22"/>
        <end position="132"/>
    </location>
</feature>
<evidence type="ECO:0000313" key="4">
    <source>
        <dbReference type="EMBL" id="ANF23132.1"/>
    </source>
</evidence>
<keyword evidence="1" id="KW-0784">Thiamine biosynthesis</keyword>
<dbReference type="GO" id="GO:0000287">
    <property type="term" value="F:magnesium ion binding"/>
    <property type="evidence" value="ECO:0007669"/>
    <property type="project" value="UniProtKB-UniRule"/>
</dbReference>
<feature type="binding site" evidence="1">
    <location>
        <position position="206"/>
    </location>
    <ligand>
        <name>ATP</name>
        <dbReference type="ChEBI" id="CHEBI:30616"/>
    </ligand>
</feature>
<dbReference type="HAMAP" id="MF_02128">
    <property type="entry name" value="TMP_kinase"/>
    <property type="match status" value="1"/>
</dbReference>
<accession>A0A172WI31</accession>
<dbReference type="PANTHER" id="PTHR30270:SF3">
    <property type="entry name" value="THIAMINE-MONOPHOSPHATE KINASE"/>
    <property type="match status" value="1"/>
</dbReference>
<dbReference type="InterPro" id="IPR006283">
    <property type="entry name" value="ThiL-like"/>
</dbReference>
<dbReference type="PIRSF" id="PIRSF005303">
    <property type="entry name" value="Thiam_monoph_kin"/>
    <property type="match status" value="1"/>
</dbReference>
<feature type="binding site" evidence="1">
    <location>
        <position position="68"/>
    </location>
    <ligand>
        <name>Mg(2+)</name>
        <dbReference type="ChEBI" id="CHEBI:18420"/>
        <label>2</label>
    </ligand>
</feature>
<comment type="function">
    <text evidence="1">Catalyzes the ATP-dependent phosphorylation of thiamine-monophosphate (TMP) to form thiamine-pyrophosphate (TPP), the active form of vitamin B1.</text>
</comment>
<feature type="binding site" evidence="1">
    <location>
        <position position="139"/>
    </location>
    <ligand>
        <name>ATP</name>
        <dbReference type="ChEBI" id="CHEBI:30616"/>
    </ligand>
</feature>
<gene>
    <name evidence="1" type="primary">thiL</name>
    <name evidence="4" type="ORF">A7C91_08105</name>
</gene>
<feature type="domain" description="PurM-like C-terminal" evidence="3">
    <location>
        <begin position="143"/>
        <end position="291"/>
    </location>
</feature>
<feature type="binding site" evidence="1">
    <location>
        <position position="47"/>
    </location>
    <ligand>
        <name>substrate</name>
    </ligand>
</feature>
<comment type="caution">
    <text evidence="1">Lacks conserved residue(s) required for the propagation of feature annotation.</text>
</comment>
<keyword evidence="1" id="KW-0460">Magnesium</keyword>
<dbReference type="EC" id="2.7.4.16" evidence="1"/>
<feature type="binding site" evidence="1">
    <location>
        <position position="24"/>
    </location>
    <ligand>
        <name>Mg(2+)</name>
        <dbReference type="ChEBI" id="CHEBI:18420"/>
        <label>4</label>
    </ligand>
</feature>
<dbReference type="InterPro" id="IPR036676">
    <property type="entry name" value="PurM-like_C_sf"/>
</dbReference>
<comment type="miscellaneous">
    <text evidence="1">Reaction mechanism of ThiL seems to utilize a direct, inline transfer of the gamma-phosphate of ATP to TMP rather than a phosphorylated enzyme intermediate.</text>
</comment>
<feature type="binding site" evidence="1">
    <location>
        <position position="68"/>
    </location>
    <ligand>
        <name>Mg(2+)</name>
        <dbReference type="ChEBI" id="CHEBI:18420"/>
        <label>4</label>
    </ligand>
</feature>
<feature type="binding site" evidence="1">
    <location>
        <position position="116"/>
    </location>
    <ligand>
        <name>Mg(2+)</name>
        <dbReference type="ChEBI" id="CHEBI:18420"/>
        <label>1</label>
    </ligand>
</feature>
<feature type="binding site" evidence="1">
    <location>
        <position position="204"/>
    </location>
    <ligand>
        <name>Mg(2+)</name>
        <dbReference type="ChEBI" id="CHEBI:18420"/>
        <label>3</label>
    </ligand>
</feature>
<dbReference type="Gene3D" id="3.30.1330.10">
    <property type="entry name" value="PurM-like, N-terminal domain"/>
    <property type="match status" value="1"/>
</dbReference>
<dbReference type="GO" id="GO:0009228">
    <property type="term" value="P:thiamine biosynthetic process"/>
    <property type="evidence" value="ECO:0007669"/>
    <property type="project" value="UniProtKB-KW"/>
</dbReference>
<dbReference type="InterPro" id="IPR016188">
    <property type="entry name" value="PurM-like_N"/>
</dbReference>
<dbReference type="AlphaFoldDB" id="A0A172WI31"/>
<feature type="binding site" evidence="1">
    <location>
        <position position="207"/>
    </location>
    <ligand>
        <name>Mg(2+)</name>
        <dbReference type="ChEBI" id="CHEBI:18420"/>
        <label>5</label>
    </ligand>
</feature>
<reference evidence="5" key="1">
    <citation type="journal article" date="2016" name="Syst. Appl. Microbiol.">
        <title>Thermococcus piezophilus sp. nov., a novel hyperthermophilic and piezophilic archaeon with a broad pressure range for growth, isolated from a deepest hydrothermal vent at the Mid-Cayman Rise.</title>
        <authorList>
            <person name="Dalmasso C."/>
            <person name="Oger P."/>
            <person name="Selva G."/>
            <person name="Courtine D."/>
            <person name="L'Haridon S."/>
            <person name="Garlaschelli A."/>
            <person name="Roussel E."/>
            <person name="Miyazaki J."/>
            <person name="Reveillaud J."/>
            <person name="Jebbar M."/>
            <person name="Takai K."/>
            <person name="Maignien L."/>
            <person name="Alain K."/>
        </authorList>
    </citation>
    <scope>NUCLEOTIDE SEQUENCE [LARGE SCALE GENOMIC DNA]</scope>
    <source>
        <strain evidence="5">CDGS</strain>
    </source>
</reference>
<keyword evidence="5" id="KW-1185">Reference proteome</keyword>
<dbReference type="SUPFAM" id="SSF56042">
    <property type="entry name" value="PurM C-terminal domain-like"/>
    <property type="match status" value="1"/>
</dbReference>
<feature type="binding site" evidence="1">
    <location>
        <position position="40"/>
    </location>
    <ligand>
        <name>Mg(2+)</name>
        <dbReference type="ChEBI" id="CHEBI:18420"/>
        <label>2</label>
    </ligand>
</feature>
<dbReference type="Gene3D" id="3.90.650.10">
    <property type="entry name" value="PurM-like C-terminal domain"/>
    <property type="match status" value="1"/>
</dbReference>
<feature type="binding site" evidence="1">
    <location>
        <position position="24"/>
    </location>
    <ligand>
        <name>Mg(2+)</name>
        <dbReference type="ChEBI" id="CHEBI:18420"/>
        <label>3</label>
    </ligand>
</feature>
<dbReference type="Pfam" id="PF00586">
    <property type="entry name" value="AIRS"/>
    <property type="match status" value="1"/>
</dbReference>
<feature type="binding site" evidence="1">
    <location>
        <position position="68"/>
    </location>
    <ligand>
        <name>Mg(2+)</name>
        <dbReference type="ChEBI" id="CHEBI:18420"/>
        <label>3</label>
    </ligand>
</feature>
<dbReference type="KEGG" id="tpie:A7C91_08105"/>
<dbReference type="CDD" id="cd02194">
    <property type="entry name" value="ThiL"/>
    <property type="match status" value="1"/>
</dbReference>
<sequence length="311" mass="33992">MEREIIELFMKHLRKQGDLPLGDDAGALRLGDEWLVATNDMLVKNTDVPNIMTPEQVGFKAVTMNVSDVAAMGARPIGFLFSLGVPMGIDWGYIEGVARGIGEALEFYGVPVLSADTNEVDDLIIDGIALGTTKRLLRRSGAKPGDLVCVTGDIGRALSGLMIYLNDLDIDRKTREILYEKLLEPKARVKEGIELSKYANSAIDISDGLSKGLHLLAEMSGVRIEIDGENLPIWKEVHEVASIINANPIEIALASGEEFELLFTIPPQNLEELSSDFTVIGTVHKGAGVFITASGKRLKMPLLGWEHFRRP</sequence>
<dbReference type="InterPro" id="IPR036921">
    <property type="entry name" value="PurM-like_N_sf"/>
</dbReference>
<dbReference type="PANTHER" id="PTHR30270">
    <property type="entry name" value="THIAMINE-MONOPHOSPHATE KINASE"/>
    <property type="match status" value="1"/>
</dbReference>
<keyword evidence="1" id="KW-0547">Nucleotide-binding</keyword>
<dbReference type="EMBL" id="CP015520">
    <property type="protein sequence ID" value="ANF23132.1"/>
    <property type="molecule type" value="Genomic_DNA"/>
</dbReference>